<evidence type="ECO:0000256" key="5">
    <source>
        <dbReference type="ARBA" id="ARBA00022723"/>
    </source>
</evidence>
<keyword evidence="2 8" id="KW-0808">Transferase</keyword>
<dbReference type="GO" id="GO:0046872">
    <property type="term" value="F:metal ion binding"/>
    <property type="evidence" value="ECO:0007669"/>
    <property type="project" value="UniProtKB-KW"/>
</dbReference>
<evidence type="ECO:0008006" key="13">
    <source>
        <dbReference type="Google" id="ProtNLM"/>
    </source>
</evidence>
<keyword evidence="7" id="KW-0460">Magnesium</keyword>
<evidence type="ECO:0000256" key="4">
    <source>
        <dbReference type="ARBA" id="ARBA00022695"/>
    </source>
</evidence>
<feature type="domain" description="Poly A polymerase head" evidence="9">
    <location>
        <begin position="31"/>
        <end position="181"/>
    </location>
</feature>
<evidence type="ECO:0000259" key="9">
    <source>
        <dbReference type="Pfam" id="PF01743"/>
    </source>
</evidence>
<proteinExistence type="inferred from homology"/>
<keyword evidence="8" id="KW-0694">RNA-binding</keyword>
<dbReference type="Pfam" id="PF01743">
    <property type="entry name" value="PolyA_pol"/>
    <property type="match status" value="1"/>
</dbReference>
<sequence>MLLSSSVVIKLPSPVLGILQILDSHGFETCLVGGCVRDILSAILQKRSILPKDWDIATSATPNKVLEIFSRYDSYFKVIPIGIQHGTLRILPLLCENAQVIEITTYRIEGKYSDKRKPDSVFFTTDLRKDLARRDFRMNAIACSLKNHEIFALDNPQEYYHCAMQIRDYYGGIRSLQQRQIVCVGNPAQRFEEDALRIMRALRFSAVLEPHFCIEFHTQEALRMYKDNLCSIAKERIQSEYNAMLLGDYITDIALCYREVFAVIYPEILSLSSAQYQVNMSALQYAPFVLSVRLAIFFHSLSKEDVAAALKRMRYDKKTLSHTLALVALQQDSLPLTRMAIKEMLFRVGEVIFTQYIQVHIALAKAQNAEVLVQSLSEIETIYRDIIERRECFLLGDLTITGDDIVTMLREKQIFDKRQVGAVLQQVLYFAMSENLCCNVDSRSMLLMKAQGIVDSL</sequence>
<keyword evidence="5" id="KW-0479">Metal-binding</keyword>
<evidence type="ECO:0000256" key="1">
    <source>
        <dbReference type="ARBA" id="ARBA00001946"/>
    </source>
</evidence>
<dbReference type="SUPFAM" id="SSF81301">
    <property type="entry name" value="Nucleotidyltransferase"/>
    <property type="match status" value="1"/>
</dbReference>
<keyword evidence="4" id="KW-0548">Nucleotidyltransferase</keyword>
<evidence type="ECO:0000256" key="7">
    <source>
        <dbReference type="ARBA" id="ARBA00022842"/>
    </source>
</evidence>
<dbReference type="Gene3D" id="3.30.460.10">
    <property type="entry name" value="Beta Polymerase, domain 2"/>
    <property type="match status" value="1"/>
</dbReference>
<evidence type="ECO:0000313" key="12">
    <source>
        <dbReference type="Proteomes" id="UP000256424"/>
    </source>
</evidence>
<comment type="caution">
    <text evidence="11">The sequence shown here is derived from an EMBL/GenBank/DDBJ whole genome shotgun (WGS) entry which is preliminary data.</text>
</comment>
<evidence type="ECO:0000256" key="3">
    <source>
        <dbReference type="ARBA" id="ARBA00022694"/>
    </source>
</evidence>
<feature type="domain" description="tRNA nucleotidyltransferase/poly(A) polymerase RNA and SrmB- binding" evidence="10">
    <location>
        <begin position="212"/>
        <end position="268"/>
    </location>
</feature>
<dbReference type="GO" id="GO:0000049">
    <property type="term" value="F:tRNA binding"/>
    <property type="evidence" value="ECO:0007669"/>
    <property type="project" value="TreeGrafter"/>
</dbReference>
<dbReference type="PANTHER" id="PTHR46173">
    <property type="entry name" value="CCA TRNA NUCLEOTIDYLTRANSFERASE 1, MITOCHONDRIAL"/>
    <property type="match status" value="1"/>
</dbReference>
<dbReference type="GO" id="GO:0016779">
    <property type="term" value="F:nucleotidyltransferase activity"/>
    <property type="evidence" value="ECO:0007669"/>
    <property type="project" value="UniProtKB-KW"/>
</dbReference>
<protein>
    <recommendedName>
        <fullName evidence="13">CCA tRNA nucleotidyltransferase</fullName>
    </recommendedName>
</protein>
<dbReference type="CDD" id="cd05398">
    <property type="entry name" value="NT_ClassII-CCAase"/>
    <property type="match status" value="1"/>
</dbReference>
<dbReference type="InterPro" id="IPR002646">
    <property type="entry name" value="PolA_pol_head_dom"/>
</dbReference>
<dbReference type="InterPro" id="IPR032828">
    <property type="entry name" value="PolyA_RNA-bd"/>
</dbReference>
<dbReference type="RefSeq" id="WP_104763722.1">
    <property type="nucleotide sequence ID" value="NZ_FZPM01000030.1"/>
</dbReference>
<dbReference type="AlphaFoldDB" id="A0A3D8J804"/>
<dbReference type="SUPFAM" id="SSF81891">
    <property type="entry name" value="Poly A polymerase C-terminal region-like"/>
    <property type="match status" value="1"/>
</dbReference>
<dbReference type="GO" id="GO:0008033">
    <property type="term" value="P:tRNA processing"/>
    <property type="evidence" value="ECO:0007669"/>
    <property type="project" value="UniProtKB-KW"/>
</dbReference>
<evidence type="ECO:0000256" key="6">
    <source>
        <dbReference type="ARBA" id="ARBA00022741"/>
    </source>
</evidence>
<dbReference type="OrthoDB" id="9805698at2"/>
<dbReference type="EMBL" id="NXLW01000001">
    <property type="protein sequence ID" value="RDU73627.1"/>
    <property type="molecule type" value="Genomic_DNA"/>
</dbReference>
<keyword evidence="6" id="KW-0547">Nucleotide-binding</keyword>
<dbReference type="Gene3D" id="1.10.3090.10">
    <property type="entry name" value="cca-adding enzyme, domain 2"/>
    <property type="match status" value="1"/>
</dbReference>
<comment type="cofactor">
    <cofactor evidence="1">
        <name>Mg(2+)</name>
        <dbReference type="ChEBI" id="CHEBI:18420"/>
    </cofactor>
</comment>
<dbReference type="Proteomes" id="UP000256424">
    <property type="component" value="Unassembled WGS sequence"/>
</dbReference>
<gene>
    <name evidence="11" type="ORF">CQA66_00050</name>
</gene>
<dbReference type="Pfam" id="PF12627">
    <property type="entry name" value="PolyA_pol_RNAbd"/>
    <property type="match status" value="1"/>
</dbReference>
<dbReference type="InterPro" id="IPR050264">
    <property type="entry name" value="Bact_CCA-adding_enz_type3_sf"/>
</dbReference>
<evidence type="ECO:0000259" key="10">
    <source>
        <dbReference type="Pfam" id="PF12627"/>
    </source>
</evidence>
<evidence type="ECO:0000256" key="2">
    <source>
        <dbReference type="ARBA" id="ARBA00022679"/>
    </source>
</evidence>
<reference evidence="11 12" key="1">
    <citation type="submission" date="2018-04" db="EMBL/GenBank/DDBJ databases">
        <title>Novel Campyloabacter and Helicobacter Species and Strains.</title>
        <authorList>
            <person name="Mannion A.J."/>
            <person name="Shen Z."/>
            <person name="Fox J.G."/>
        </authorList>
    </citation>
    <scope>NUCLEOTIDE SEQUENCE [LARGE SCALE GENOMIC DNA]</scope>
    <source>
        <strain evidence="11 12">MIT 97-5075</strain>
    </source>
</reference>
<keyword evidence="3" id="KW-0819">tRNA processing</keyword>
<comment type="similarity">
    <text evidence="8">Belongs to the tRNA nucleotidyltransferase/poly(A) polymerase family.</text>
</comment>
<evidence type="ECO:0000256" key="8">
    <source>
        <dbReference type="RuleBase" id="RU003953"/>
    </source>
</evidence>
<dbReference type="PANTHER" id="PTHR46173:SF1">
    <property type="entry name" value="CCA TRNA NUCLEOTIDYLTRANSFERASE 1, MITOCHONDRIAL"/>
    <property type="match status" value="1"/>
</dbReference>
<dbReference type="GO" id="GO:0000166">
    <property type="term" value="F:nucleotide binding"/>
    <property type="evidence" value="ECO:0007669"/>
    <property type="project" value="UniProtKB-KW"/>
</dbReference>
<evidence type="ECO:0000313" key="11">
    <source>
        <dbReference type="EMBL" id="RDU73627.1"/>
    </source>
</evidence>
<keyword evidence="12" id="KW-1185">Reference proteome</keyword>
<accession>A0A3D8J804</accession>
<organism evidence="11 12">
    <name type="scientific">Helicobacter aurati</name>
    <dbReference type="NCBI Taxonomy" id="137778"/>
    <lineage>
        <taxon>Bacteria</taxon>
        <taxon>Pseudomonadati</taxon>
        <taxon>Campylobacterota</taxon>
        <taxon>Epsilonproteobacteria</taxon>
        <taxon>Campylobacterales</taxon>
        <taxon>Helicobacteraceae</taxon>
        <taxon>Helicobacter</taxon>
    </lineage>
</organism>
<dbReference type="InterPro" id="IPR043519">
    <property type="entry name" value="NT_sf"/>
</dbReference>
<name>A0A3D8J804_9HELI</name>